<dbReference type="CDD" id="cd13679">
    <property type="entry name" value="PBP2_TRAP_YiaO_like"/>
    <property type="match status" value="1"/>
</dbReference>
<feature type="signal peptide" evidence="2">
    <location>
        <begin position="1"/>
        <end position="24"/>
    </location>
</feature>
<dbReference type="Gene3D" id="3.40.190.170">
    <property type="entry name" value="Bacterial extracellular solute-binding protein, family 7"/>
    <property type="match status" value="1"/>
</dbReference>
<proteinExistence type="predicted"/>
<reference evidence="3 4" key="1">
    <citation type="submission" date="2020-04" db="EMBL/GenBank/DDBJ databases">
        <title>Zoogloea sp. G-4-1-14 isolated from soil.</title>
        <authorList>
            <person name="Dahal R.H."/>
        </authorList>
    </citation>
    <scope>NUCLEOTIDE SEQUENCE [LARGE SCALE GENOMIC DNA]</scope>
    <source>
        <strain evidence="3 4">G-4-1-14</strain>
    </source>
</reference>
<accession>A0A848G710</accession>
<gene>
    <name evidence="3" type="ORF">HHL15_13150</name>
</gene>
<dbReference type="AlphaFoldDB" id="A0A848G710"/>
<evidence type="ECO:0000256" key="2">
    <source>
        <dbReference type="SAM" id="SignalP"/>
    </source>
</evidence>
<dbReference type="InterPro" id="IPR004682">
    <property type="entry name" value="TRAP_DctP"/>
</dbReference>
<dbReference type="EMBL" id="JABBGA010000009">
    <property type="protein sequence ID" value="NML26696.1"/>
    <property type="molecule type" value="Genomic_DNA"/>
</dbReference>
<evidence type="ECO:0000313" key="3">
    <source>
        <dbReference type="EMBL" id="NML26696.1"/>
    </source>
</evidence>
<dbReference type="RefSeq" id="WP_169146233.1">
    <property type="nucleotide sequence ID" value="NZ_JABBGA010000009.1"/>
</dbReference>
<dbReference type="NCBIfam" id="TIGR00787">
    <property type="entry name" value="dctP"/>
    <property type="match status" value="1"/>
</dbReference>
<dbReference type="InterPro" id="IPR038404">
    <property type="entry name" value="TRAP_DctP_sf"/>
</dbReference>
<dbReference type="NCBIfam" id="NF037995">
    <property type="entry name" value="TRAP_S1"/>
    <property type="match status" value="1"/>
</dbReference>
<feature type="chain" id="PRO_5033025172" evidence="2">
    <location>
        <begin position="25"/>
        <end position="336"/>
    </location>
</feature>
<dbReference type="InterPro" id="IPR018389">
    <property type="entry name" value="DctP_fam"/>
</dbReference>
<dbReference type="GO" id="GO:0055085">
    <property type="term" value="P:transmembrane transport"/>
    <property type="evidence" value="ECO:0007669"/>
    <property type="project" value="InterPro"/>
</dbReference>
<evidence type="ECO:0000313" key="4">
    <source>
        <dbReference type="Proteomes" id="UP000580043"/>
    </source>
</evidence>
<dbReference type="GO" id="GO:0030246">
    <property type="term" value="F:carbohydrate binding"/>
    <property type="evidence" value="ECO:0007669"/>
    <property type="project" value="TreeGrafter"/>
</dbReference>
<evidence type="ECO:0000256" key="1">
    <source>
        <dbReference type="ARBA" id="ARBA00022729"/>
    </source>
</evidence>
<organism evidence="3 4">
    <name type="scientific">Zoogloea dura</name>
    <dbReference type="NCBI Taxonomy" id="2728840"/>
    <lineage>
        <taxon>Bacteria</taxon>
        <taxon>Pseudomonadati</taxon>
        <taxon>Pseudomonadota</taxon>
        <taxon>Betaproteobacteria</taxon>
        <taxon>Rhodocyclales</taxon>
        <taxon>Zoogloeaceae</taxon>
        <taxon>Zoogloea</taxon>
    </lineage>
</organism>
<dbReference type="PANTHER" id="PTHR33376">
    <property type="match status" value="1"/>
</dbReference>
<keyword evidence="1 2" id="KW-0732">Signal</keyword>
<name>A0A848G710_9RHOO</name>
<comment type="caution">
    <text evidence="3">The sequence shown here is derived from an EMBL/GenBank/DDBJ whole genome shotgun (WGS) entry which is preliminary data.</text>
</comment>
<dbReference type="Pfam" id="PF03480">
    <property type="entry name" value="DctP"/>
    <property type="match status" value="1"/>
</dbReference>
<dbReference type="PIRSF" id="PIRSF006470">
    <property type="entry name" value="DctB"/>
    <property type="match status" value="1"/>
</dbReference>
<dbReference type="GO" id="GO:0030288">
    <property type="term" value="C:outer membrane-bounded periplasmic space"/>
    <property type="evidence" value="ECO:0007669"/>
    <property type="project" value="InterPro"/>
</dbReference>
<dbReference type="Proteomes" id="UP000580043">
    <property type="component" value="Unassembled WGS sequence"/>
</dbReference>
<sequence>MIRFTRRAFVLALAALLPMTAAQAADIKERTLKFAFQNNKGHPQEMGAQKFAELVAARSGGKIKVKLFPGGQLGGDVQTISAVQGGTIEISVLNSGILQSLSKEFAVFDFPFLFANPQEADAVTDGAFGQGLHAKLAPRGLVGLGYWDLGFRNITNSKHPITRVEDIAGLKLRVIQSPIYVDIFTALGANPTPLAWPEVYSALEQKAVDGQENPNTTIRTAKLNEVQKHLAQTRHIYNPQSLIFSKKLWDTLSADERKIITDAATEATAYQRQVSRQQANEALEDLKKAGMQVTEIAPAELQRMRDKVKPVVEKYSASVGAETVKTLYAEIAKVRK</sequence>
<keyword evidence="4" id="KW-1185">Reference proteome</keyword>
<protein>
    <submittedName>
        <fullName evidence="3">TRAP transporter substrate-binding protein</fullName>
    </submittedName>
</protein>
<dbReference type="PANTHER" id="PTHR33376:SF2">
    <property type="entry name" value="DICARBOXYLATE-BINDING PERIPLASMIC PROTEIN"/>
    <property type="match status" value="1"/>
</dbReference>